<comment type="caution">
    <text evidence="4">The sequence shown here is derived from an EMBL/GenBank/DDBJ whole genome shotgun (WGS) entry which is preliminary data.</text>
</comment>
<accession>A0A9E2BI22</accession>
<organism evidence="4 5">
    <name type="scientific">Psychracetigena formicireducens</name>
    <dbReference type="NCBI Taxonomy" id="2986056"/>
    <lineage>
        <taxon>Bacteria</taxon>
        <taxon>Bacillati</taxon>
        <taxon>Candidatus Lithacetigenota</taxon>
        <taxon>Candidatus Psychracetigena</taxon>
    </lineage>
</organism>
<evidence type="ECO:0000313" key="4">
    <source>
        <dbReference type="EMBL" id="MBT9144535.1"/>
    </source>
</evidence>
<dbReference type="InterPro" id="IPR036249">
    <property type="entry name" value="Thioredoxin-like_sf"/>
</dbReference>
<dbReference type="GO" id="GO:0005737">
    <property type="term" value="C:cytoplasm"/>
    <property type="evidence" value="ECO:0007669"/>
    <property type="project" value="TreeGrafter"/>
</dbReference>
<dbReference type="AlphaFoldDB" id="A0A9E2BI22"/>
<evidence type="ECO:0000256" key="2">
    <source>
        <dbReference type="ARBA" id="ARBA00023284"/>
    </source>
</evidence>
<dbReference type="InterPro" id="IPR015417">
    <property type="entry name" value="Gly_reductase_pB_sua/b"/>
</dbReference>
<reference evidence="4 5" key="1">
    <citation type="journal article" date="2021" name="bioRxiv">
        <title>Unique metabolic strategies in Hadean analogues reveal hints for primordial physiology.</title>
        <authorList>
            <person name="Nobu M.K."/>
            <person name="Nakai R."/>
            <person name="Tamazawa S."/>
            <person name="Mori H."/>
            <person name="Toyoda A."/>
            <person name="Ijiri A."/>
            <person name="Suzuki S."/>
            <person name="Kurokawa K."/>
            <person name="Kamagata Y."/>
            <person name="Tamaki H."/>
        </authorList>
    </citation>
    <scope>NUCLEOTIDE SEQUENCE [LARGE SCALE GENOMIC DNA]</scope>
    <source>
        <strain evidence="4">BS525</strain>
    </source>
</reference>
<dbReference type="PANTHER" id="PTHR45663">
    <property type="entry name" value="GEO12009P1"/>
    <property type="match status" value="1"/>
</dbReference>
<dbReference type="GO" id="GO:0030699">
    <property type="term" value="F:glycine reductase activity"/>
    <property type="evidence" value="ECO:0007669"/>
    <property type="project" value="UniProtKB-EC"/>
</dbReference>
<comment type="similarity">
    <text evidence="1">Belongs to the thioredoxin family.</text>
</comment>
<protein>
    <submittedName>
        <fullName evidence="4">Glycine reductase complex component B subunits alpha and beta</fullName>
        <ecNumber evidence="4">1.21.4.2</ecNumber>
    </submittedName>
</protein>
<feature type="domain" description="Thioredoxin" evidence="3">
    <location>
        <begin position="1"/>
        <end position="108"/>
    </location>
</feature>
<dbReference type="Gene3D" id="3.40.30.10">
    <property type="entry name" value="Glutaredoxin"/>
    <property type="match status" value="1"/>
</dbReference>
<dbReference type="Proteomes" id="UP000811545">
    <property type="component" value="Unassembled WGS sequence"/>
</dbReference>
<evidence type="ECO:0000259" key="3">
    <source>
        <dbReference type="PROSITE" id="PS51352"/>
    </source>
</evidence>
<keyword evidence="2" id="KW-0676">Redox-active center</keyword>
<sequence length="546" mass="60009">MIVITPDNFNKEVLESKVPVVLDCWRPGCHICEELEPQVEELNKEYAGKVKFAKLNVSDYRAFALANLEKKVMFPTYYFFVKGEIIDKLYGTECSLSTIKAKVKKVLELSEVKEVSKFLDLKFNYFYIKEVKFGSKTEIKDGVLFINSEELTSKILEDPRIKTVVLDIAYPGESVRIMPVKDVVEPRTKVNGGKGYFSGVLGEPQPVGEGITNALKGVGVVTVGKMVAFQEGIIDMSGPGAQYSIFSRNINICLVIEPVEKLERYAHEEALRLAGFKTANYLAEASVNLEPCEVKHYVREPMVYLSQKYPDLPKVGYAKLILAQGLLHDTYVYGLDAKKMITTVMEPMEAVDGAIVSGNCVSACDKSTTYHHQNDPVIFELLEKHGKEVNFITTILAPEGVTLEIKKRSTYMVGKIAKSLGLDGAVVTQEGFGNPDTDLMLACRNLERNGIKTVLITDEYAGRDGSSQSLADATPEATAVVSSGNANELITIPPMKKIIGNKETVKVIAGGSDDSLNPDGSMTVELQVFVGATNQLGFTYLSAKTI</sequence>
<dbReference type="EMBL" id="QLTW01000011">
    <property type="protein sequence ID" value="MBT9144535.1"/>
    <property type="molecule type" value="Genomic_DNA"/>
</dbReference>
<dbReference type="SUPFAM" id="SSF52833">
    <property type="entry name" value="Thioredoxin-like"/>
    <property type="match status" value="1"/>
</dbReference>
<dbReference type="PROSITE" id="PS51352">
    <property type="entry name" value="THIOREDOXIN_2"/>
    <property type="match status" value="1"/>
</dbReference>
<dbReference type="InterPro" id="IPR013766">
    <property type="entry name" value="Thioredoxin_domain"/>
</dbReference>
<keyword evidence="4" id="KW-0560">Oxidoreductase</keyword>
<gene>
    <name evidence="4" type="primary">grdE</name>
    <name evidence="4" type="ORF">DDT42_00376</name>
</gene>
<proteinExistence type="inferred from homology"/>
<dbReference type="Pfam" id="PF09338">
    <property type="entry name" value="Gly_reductase"/>
    <property type="match status" value="1"/>
</dbReference>
<name>A0A9E2BI22_PSYF1</name>
<dbReference type="CDD" id="cd02947">
    <property type="entry name" value="TRX_family"/>
    <property type="match status" value="1"/>
</dbReference>
<dbReference type="GO" id="GO:0015035">
    <property type="term" value="F:protein-disulfide reductase activity"/>
    <property type="evidence" value="ECO:0007669"/>
    <property type="project" value="TreeGrafter"/>
</dbReference>
<dbReference type="EC" id="1.21.4.2" evidence="4"/>
<evidence type="ECO:0000313" key="5">
    <source>
        <dbReference type="Proteomes" id="UP000811545"/>
    </source>
</evidence>
<evidence type="ECO:0000256" key="1">
    <source>
        <dbReference type="ARBA" id="ARBA00008987"/>
    </source>
</evidence>
<dbReference type="PANTHER" id="PTHR45663:SF11">
    <property type="entry name" value="GEO12009P1"/>
    <property type="match status" value="1"/>
</dbReference>
<dbReference type="Pfam" id="PF00085">
    <property type="entry name" value="Thioredoxin"/>
    <property type="match status" value="1"/>
</dbReference>